<dbReference type="PANTHER" id="PTHR43298:SF2">
    <property type="entry name" value="FMN_FAD EXPORTER YEEO-RELATED"/>
    <property type="match status" value="1"/>
</dbReference>
<keyword evidence="5" id="KW-0813">Transport</keyword>
<dbReference type="EMBL" id="WVIC01000035">
    <property type="protein sequence ID" value="NCJ07921.1"/>
    <property type="molecule type" value="Genomic_DNA"/>
</dbReference>
<evidence type="ECO:0000313" key="14">
    <source>
        <dbReference type="EMBL" id="NCJ07921.1"/>
    </source>
</evidence>
<comment type="function">
    <text evidence="1">Multidrug efflux pump.</text>
</comment>
<feature type="transmembrane region" description="Helical" evidence="13">
    <location>
        <begin position="240"/>
        <end position="262"/>
    </location>
</feature>
<feature type="transmembrane region" description="Helical" evidence="13">
    <location>
        <begin position="429"/>
        <end position="448"/>
    </location>
</feature>
<dbReference type="Pfam" id="PF01554">
    <property type="entry name" value="MatE"/>
    <property type="match status" value="2"/>
</dbReference>
<dbReference type="RefSeq" id="WP_161826394.1">
    <property type="nucleotide sequence ID" value="NZ_WVIC01000035.1"/>
</dbReference>
<feature type="transmembrane region" description="Helical" evidence="13">
    <location>
        <begin position="399"/>
        <end position="417"/>
    </location>
</feature>
<evidence type="ECO:0000256" key="10">
    <source>
        <dbReference type="ARBA" id="ARBA00023065"/>
    </source>
</evidence>
<gene>
    <name evidence="14" type="ORF">GS597_15680</name>
</gene>
<dbReference type="InterPro" id="IPR048279">
    <property type="entry name" value="MdtK-like"/>
</dbReference>
<keyword evidence="10" id="KW-0406">Ion transport</keyword>
<organism evidence="14 15">
    <name type="scientific">Petrachloros mirabilis ULC683</name>
    <dbReference type="NCBI Taxonomy" id="2781853"/>
    <lineage>
        <taxon>Bacteria</taxon>
        <taxon>Bacillati</taxon>
        <taxon>Cyanobacteriota</taxon>
        <taxon>Cyanophyceae</taxon>
        <taxon>Synechococcales</taxon>
        <taxon>Petrachlorosaceae</taxon>
        <taxon>Petrachloros</taxon>
        <taxon>Petrachloros mirabilis</taxon>
    </lineage>
</organism>
<evidence type="ECO:0000256" key="12">
    <source>
        <dbReference type="ARBA" id="ARBA00031636"/>
    </source>
</evidence>
<keyword evidence="7" id="KW-1003">Cell membrane</keyword>
<evidence type="ECO:0000256" key="5">
    <source>
        <dbReference type="ARBA" id="ARBA00022448"/>
    </source>
</evidence>
<dbReference type="InterPro" id="IPR050222">
    <property type="entry name" value="MATE_MdtK"/>
</dbReference>
<evidence type="ECO:0000313" key="15">
    <source>
        <dbReference type="Proteomes" id="UP000607397"/>
    </source>
</evidence>
<comment type="caution">
    <text evidence="14">The sequence shown here is derived from an EMBL/GenBank/DDBJ whole genome shotgun (WGS) entry which is preliminary data.</text>
</comment>
<evidence type="ECO:0000256" key="7">
    <source>
        <dbReference type="ARBA" id="ARBA00022475"/>
    </source>
</evidence>
<feature type="transmembrane region" description="Helical" evidence="13">
    <location>
        <begin position="322"/>
        <end position="341"/>
    </location>
</feature>
<keyword evidence="9 13" id="KW-1133">Transmembrane helix</keyword>
<evidence type="ECO:0000256" key="4">
    <source>
        <dbReference type="ARBA" id="ARBA00020268"/>
    </source>
</evidence>
<comment type="subcellular location">
    <subcellularLocation>
        <location evidence="2">Cell membrane</location>
        <topology evidence="2">Multi-pass membrane protein</topology>
    </subcellularLocation>
</comment>
<dbReference type="GO" id="GO:0005886">
    <property type="term" value="C:plasma membrane"/>
    <property type="evidence" value="ECO:0007669"/>
    <property type="project" value="UniProtKB-SubCell"/>
</dbReference>
<keyword evidence="15" id="KW-1185">Reference proteome</keyword>
<accession>A0A8K2A195</accession>
<evidence type="ECO:0000256" key="1">
    <source>
        <dbReference type="ARBA" id="ARBA00003408"/>
    </source>
</evidence>
<keyword evidence="11 13" id="KW-0472">Membrane</keyword>
<feature type="transmembrane region" description="Helical" evidence="13">
    <location>
        <begin position="98"/>
        <end position="116"/>
    </location>
</feature>
<dbReference type="PIRSF" id="PIRSF006603">
    <property type="entry name" value="DinF"/>
    <property type="match status" value="1"/>
</dbReference>
<dbReference type="NCBIfam" id="TIGR00797">
    <property type="entry name" value="matE"/>
    <property type="match status" value="1"/>
</dbReference>
<dbReference type="GO" id="GO:0015297">
    <property type="term" value="F:antiporter activity"/>
    <property type="evidence" value="ECO:0007669"/>
    <property type="project" value="UniProtKB-KW"/>
</dbReference>
<proteinExistence type="inferred from homology"/>
<dbReference type="InterPro" id="IPR002528">
    <property type="entry name" value="MATE_fam"/>
</dbReference>
<keyword evidence="8 13" id="KW-0812">Transmembrane</keyword>
<feature type="transmembrane region" description="Helical" evidence="13">
    <location>
        <begin position="136"/>
        <end position="153"/>
    </location>
</feature>
<evidence type="ECO:0000256" key="11">
    <source>
        <dbReference type="ARBA" id="ARBA00023136"/>
    </source>
</evidence>
<comment type="similarity">
    <text evidence="3">Belongs to the multi antimicrobial extrusion (MATE) (TC 2.A.66.1) family.</text>
</comment>
<feature type="transmembrane region" description="Helical" evidence="13">
    <location>
        <begin position="165"/>
        <end position="184"/>
    </location>
</feature>
<evidence type="ECO:0000256" key="8">
    <source>
        <dbReference type="ARBA" id="ARBA00022692"/>
    </source>
</evidence>
<feature type="transmembrane region" description="Helical" evidence="13">
    <location>
        <begin position="361"/>
        <end position="378"/>
    </location>
</feature>
<evidence type="ECO:0000256" key="6">
    <source>
        <dbReference type="ARBA" id="ARBA00022449"/>
    </source>
</evidence>
<dbReference type="GO" id="GO:0042910">
    <property type="term" value="F:xenobiotic transmembrane transporter activity"/>
    <property type="evidence" value="ECO:0007669"/>
    <property type="project" value="InterPro"/>
</dbReference>
<dbReference type="PANTHER" id="PTHR43298">
    <property type="entry name" value="MULTIDRUG RESISTANCE PROTEIN NORM-RELATED"/>
    <property type="match status" value="1"/>
</dbReference>
<dbReference type="GO" id="GO:0006811">
    <property type="term" value="P:monoatomic ion transport"/>
    <property type="evidence" value="ECO:0007669"/>
    <property type="project" value="UniProtKB-KW"/>
</dbReference>
<evidence type="ECO:0000256" key="3">
    <source>
        <dbReference type="ARBA" id="ARBA00010199"/>
    </source>
</evidence>
<reference evidence="14" key="1">
    <citation type="submission" date="2019-12" db="EMBL/GenBank/DDBJ databases">
        <title>High-Quality draft genome sequences of three cyanobacteria isolated from the limestone walls of the Old Cathedral of Coimbra.</title>
        <authorList>
            <person name="Tiago I."/>
            <person name="Soares F."/>
            <person name="Portugal A."/>
        </authorList>
    </citation>
    <scope>NUCLEOTIDE SEQUENCE [LARGE SCALE GENOMIC DNA]</scope>
    <source>
        <strain evidence="14">C</strain>
    </source>
</reference>
<dbReference type="CDD" id="cd13131">
    <property type="entry name" value="MATE_NorM_like"/>
    <property type="match status" value="1"/>
</dbReference>
<protein>
    <recommendedName>
        <fullName evidence="4">Probable multidrug resistance protein NorM</fullName>
    </recommendedName>
    <alternativeName>
        <fullName evidence="12">Multidrug-efflux transporter</fullName>
    </alternativeName>
</protein>
<feature type="transmembrane region" description="Helical" evidence="13">
    <location>
        <begin position="63"/>
        <end position="86"/>
    </location>
</feature>
<dbReference type="Proteomes" id="UP000607397">
    <property type="component" value="Unassembled WGS sequence"/>
</dbReference>
<name>A0A8K2A195_9CYAN</name>
<sequence length="459" mass="49403">MITKALVKSPWGTESREFLKIAVPLASAQVAQAATGFVDTIMMGHLGAESLAAGGLAATTFQLLLNVSGGVVMAVSPLVAEAYGAGRKSQIEQIARQGLWLALLLGLPLMVAIAHLDMALQFLRQPAEIVALAQPYLYFIAWGIVPALGFAMLRGYVSALSQAHIVTVIVVIGTLFNILGNYALGFGKFGLPRMELAGLGLASGLSFWLMFLLFLVYTLKHPQLKHYRLLRNLHQIRPQILRRLTTIGVAIAVTIALEYGLFAAVTLMMGSLGTEILAAHQTVYQTAVVLYMVPLGMAYAVTARVGQWFGQYDVKGTRRAGYVGIACVALFMGVSAIALLLFRQQVIGVYLDIRRPENLNVLALAVPMLVVAAIVQLLDGIQRVAMGALHGLQDARMPMMLSGLAFWGVGLPSGYWLGFQLGLGGVGLWIGQSLGVAVAGVIFVWRFHCLTARHDSIKY</sequence>
<feature type="transmembrane region" description="Helical" evidence="13">
    <location>
        <begin position="282"/>
        <end position="301"/>
    </location>
</feature>
<evidence type="ECO:0000256" key="9">
    <source>
        <dbReference type="ARBA" id="ARBA00022989"/>
    </source>
</evidence>
<dbReference type="AlphaFoldDB" id="A0A8K2A195"/>
<evidence type="ECO:0000256" key="13">
    <source>
        <dbReference type="SAM" id="Phobius"/>
    </source>
</evidence>
<feature type="transmembrane region" description="Helical" evidence="13">
    <location>
        <begin position="196"/>
        <end position="219"/>
    </location>
</feature>
<keyword evidence="6" id="KW-0050">Antiport</keyword>
<evidence type="ECO:0000256" key="2">
    <source>
        <dbReference type="ARBA" id="ARBA00004651"/>
    </source>
</evidence>
<feature type="transmembrane region" description="Helical" evidence="13">
    <location>
        <begin position="21"/>
        <end position="43"/>
    </location>
</feature>